<evidence type="ECO:0000313" key="8">
    <source>
        <dbReference type="Proteomes" id="UP000051913"/>
    </source>
</evidence>
<dbReference type="InterPro" id="IPR013858">
    <property type="entry name" value="Peptidase_M10B_C"/>
</dbReference>
<comment type="subcellular location">
    <subcellularLocation>
        <location evidence="2">Secreted</location>
    </subcellularLocation>
</comment>
<dbReference type="InterPro" id="IPR001343">
    <property type="entry name" value="Hemolysn_Ca-bd"/>
</dbReference>
<evidence type="ECO:0000256" key="2">
    <source>
        <dbReference type="ARBA" id="ARBA00004613"/>
    </source>
</evidence>
<comment type="cofactor">
    <cofactor evidence="1">
        <name>Ca(2+)</name>
        <dbReference type="ChEBI" id="CHEBI:29108"/>
    </cofactor>
</comment>
<keyword evidence="8" id="KW-1185">Reference proteome</keyword>
<dbReference type="SUPFAM" id="SSF51120">
    <property type="entry name" value="beta-Roll"/>
    <property type="match status" value="1"/>
</dbReference>
<dbReference type="InterPro" id="IPR011049">
    <property type="entry name" value="Serralysin-like_metalloprot_C"/>
</dbReference>
<organism evidence="7 8">
    <name type="scientific">Bradyrhizobium valentinum</name>
    <dbReference type="NCBI Taxonomy" id="1518501"/>
    <lineage>
        <taxon>Bacteria</taxon>
        <taxon>Pseudomonadati</taxon>
        <taxon>Pseudomonadota</taxon>
        <taxon>Alphaproteobacteria</taxon>
        <taxon>Hyphomicrobiales</taxon>
        <taxon>Nitrobacteraceae</taxon>
        <taxon>Bradyrhizobium</taxon>
    </lineage>
</organism>
<dbReference type="CDD" id="cd04277">
    <property type="entry name" value="ZnMc_serralysin_like"/>
    <property type="match status" value="1"/>
</dbReference>
<dbReference type="PROSITE" id="PS00330">
    <property type="entry name" value="HEMOLYSIN_CALCIUM"/>
    <property type="match status" value="2"/>
</dbReference>
<dbReference type="InterPro" id="IPR024079">
    <property type="entry name" value="MetalloPept_cat_dom_sf"/>
</dbReference>
<dbReference type="Gene3D" id="3.40.390.10">
    <property type="entry name" value="Collagenase (Catalytic Domain)"/>
    <property type="match status" value="1"/>
</dbReference>
<reference evidence="7 8" key="1">
    <citation type="submission" date="2014-03" db="EMBL/GenBank/DDBJ databases">
        <title>Bradyrhizobium valentinum sp. nov., isolated from effective nodules of Lupinus mariae-josephae, a lupine endemic of basic-lime soils in Eastern Spain.</title>
        <authorList>
            <person name="Duran D."/>
            <person name="Rey L."/>
            <person name="Navarro A."/>
            <person name="Busquets A."/>
            <person name="Imperial J."/>
            <person name="Ruiz-Argueso T."/>
        </authorList>
    </citation>
    <scope>NUCLEOTIDE SEQUENCE [LARGE SCALE GENOMIC DNA]</scope>
    <source>
        <strain evidence="7 8">LmjM3</strain>
    </source>
</reference>
<name>A0A0R3KY10_9BRAD</name>
<comment type="caution">
    <text evidence="7">The sequence shown here is derived from an EMBL/GenBank/DDBJ whole genome shotgun (WGS) entry which is preliminary data.</text>
</comment>
<dbReference type="SUPFAM" id="SSF55486">
    <property type="entry name" value="Metalloproteases ('zincins'), catalytic domain"/>
    <property type="match status" value="1"/>
</dbReference>
<dbReference type="GO" id="GO:0008270">
    <property type="term" value="F:zinc ion binding"/>
    <property type="evidence" value="ECO:0007669"/>
    <property type="project" value="InterPro"/>
</dbReference>
<accession>A0A0R3KY10</accession>
<dbReference type="GO" id="GO:0006508">
    <property type="term" value="P:proteolysis"/>
    <property type="evidence" value="ECO:0007669"/>
    <property type="project" value="InterPro"/>
</dbReference>
<dbReference type="Pfam" id="PF00353">
    <property type="entry name" value="HemolysinCabind"/>
    <property type="match status" value="1"/>
</dbReference>
<sequence>MRKNDLQFDDAWAFAAPDAGSGAPVEAHEGMNETLFVDEGEPYALAADTVTTVVTSAAKPVASIATLADYLVNGFWQYNNTVAHHWASNTITYNINALNAAEKFLAQSALQAWSDVANITFVQTSGTANITFSNSGSMQAYASGSWYGSGAIASMNIVISSDWVTTDGGANDGKTGIDSYAYQTYIHEIGHALGLGHQGPYNGSASYSTNATYANDTWQYSIMSYFSEPNYSGSSYRYVVTPQMADIYAVASMYGAATSTRTGDTVYGFNSNAGAVFNFGNYTSAPALTIYDSGGNDTLDCSGYSGAQTIDLHAGAFSSVGSLANNIGIALSAVIEKAIGGSGNDKLIANDSSCTLSGGGGADTLTGGGGIDRLIGGTGKDNLTGGAGADTFAFAFGDSSAASSQHDWIADFTTGTDDIDLSGIDAISGTVGVDLFSFIATAGFNGSAGQLNYFYNSSLGVTTLQGDTNGDMVADFAIDILGNVTINAADLLGIIVGPIVIESAGVTSLTQVGSNYFLYNSGAGPQLKYNGTVVVAGQIPGWAPIAAEQISGGYQVIWKANGADQYTIWTTDSSGNFVSFISAMSGSNSVLESAETTFQQDLNSDGVIGIPSVVIESAGVTSLTQVGSNYYLYNSGAAPQLKYGGTAVVVGQISGWAPIAGEQISGGYQVVWKANGADLYTLWTADSGGNFVSFIPAMSGSSSVLKAAETTFQQDLNGDGLIGIPNVVIDSAGSTSLTQVGDNYYLYNSGAGPQLKYGGAAVVVGQIPGWAPIAGEQISGGYQVVWKANGADLYTLWTTDSSGNFMSFIPAMSGSSSVLKAAETTFQQDLNGDGLIGIPNVVIDSAGSTSLTQVGDNYYLYNSGAGPQLKYGGTAVVVGQIPGWAPIAGEQISGGYQVVWKANGADLYTLWTTDSSGNFMSFIPAMSGSSSVLKSAETTFQQDLNGDGARNSAPLPAIGQITLGPSLGAPADAGLAAGNDTFVFAPNHSAITNALGATVLDDLRANGGELAMLVQEAQSQWIGEYGFDGTGGFVNVVPTSIEIANLHAKGFIFP</sequence>
<evidence type="ECO:0000256" key="5">
    <source>
        <dbReference type="ARBA" id="ARBA00022737"/>
    </source>
</evidence>
<keyword evidence="4" id="KW-0964">Secreted</keyword>
<dbReference type="Gene3D" id="2.150.10.10">
    <property type="entry name" value="Serralysin-like metalloprotease, C-terminal"/>
    <property type="match status" value="1"/>
</dbReference>
<evidence type="ECO:0000256" key="1">
    <source>
        <dbReference type="ARBA" id="ARBA00001913"/>
    </source>
</evidence>
<comment type="similarity">
    <text evidence="3">Belongs to the peptidase M10B family.</text>
</comment>
<proteinExistence type="inferred from homology"/>
<dbReference type="GO" id="GO:0008237">
    <property type="term" value="F:metallopeptidase activity"/>
    <property type="evidence" value="ECO:0007669"/>
    <property type="project" value="InterPro"/>
</dbReference>
<dbReference type="GO" id="GO:0005509">
    <property type="term" value="F:calcium ion binding"/>
    <property type="evidence" value="ECO:0007669"/>
    <property type="project" value="InterPro"/>
</dbReference>
<dbReference type="AlphaFoldDB" id="A0A0R3KY10"/>
<dbReference type="SMART" id="SM00235">
    <property type="entry name" value="ZnMc"/>
    <property type="match status" value="1"/>
</dbReference>
<evidence type="ECO:0000259" key="6">
    <source>
        <dbReference type="SMART" id="SM00235"/>
    </source>
</evidence>
<dbReference type="Pfam" id="PF08548">
    <property type="entry name" value="Peptidase_M10_C"/>
    <property type="match status" value="1"/>
</dbReference>
<dbReference type="PRINTS" id="PR00313">
    <property type="entry name" value="CABNDNGRPT"/>
</dbReference>
<protein>
    <recommendedName>
        <fullName evidence="6">Peptidase metallopeptidase domain-containing protein</fullName>
    </recommendedName>
</protein>
<feature type="domain" description="Peptidase metallopeptidase" evidence="6">
    <location>
        <begin position="82"/>
        <end position="242"/>
    </location>
</feature>
<evidence type="ECO:0000256" key="4">
    <source>
        <dbReference type="ARBA" id="ARBA00022525"/>
    </source>
</evidence>
<dbReference type="InterPro" id="IPR034033">
    <property type="entry name" value="Serralysin-like"/>
</dbReference>
<dbReference type="Pfam" id="PF07483">
    <property type="entry name" value="W_rich_C"/>
    <property type="match status" value="4"/>
</dbReference>
<dbReference type="EMBL" id="LLXX01000177">
    <property type="protein sequence ID" value="KRQ98372.1"/>
    <property type="molecule type" value="Genomic_DNA"/>
</dbReference>
<dbReference type="InterPro" id="IPR011121">
    <property type="entry name" value="Trp-rich_dom"/>
</dbReference>
<keyword evidence="5" id="KW-0677">Repeat</keyword>
<dbReference type="Proteomes" id="UP000051913">
    <property type="component" value="Unassembled WGS sequence"/>
</dbReference>
<evidence type="ECO:0000313" key="7">
    <source>
        <dbReference type="EMBL" id="KRQ98372.1"/>
    </source>
</evidence>
<evidence type="ECO:0000256" key="3">
    <source>
        <dbReference type="ARBA" id="ARBA00009490"/>
    </source>
</evidence>
<dbReference type="InterPro" id="IPR018511">
    <property type="entry name" value="Hemolysin-typ_Ca-bd_CS"/>
</dbReference>
<dbReference type="InterPro" id="IPR006026">
    <property type="entry name" value="Peptidase_Metallo"/>
</dbReference>
<dbReference type="GO" id="GO:0005615">
    <property type="term" value="C:extracellular space"/>
    <property type="evidence" value="ECO:0007669"/>
    <property type="project" value="InterPro"/>
</dbReference>
<gene>
    <name evidence="7" type="ORF">CP49_10590</name>
</gene>